<dbReference type="Proteomes" id="UP000028537">
    <property type="component" value="Unassembled WGS sequence"/>
</dbReference>
<name>A0A084EW87_9BACT</name>
<reference evidence="2 3" key="1">
    <citation type="submission" date="2014-02" db="EMBL/GenBank/DDBJ databases">
        <title>Genome sequence of Ureaplasma diversum strain 246.</title>
        <authorList>
            <person name="Sirand-Pugnet P."/>
            <person name="Breton M."/>
            <person name="Dordet-Frisoni E."/>
            <person name="Baranowski E."/>
            <person name="Barre A."/>
            <person name="Couture C."/>
            <person name="Dupuy V."/>
            <person name="Gaurivaud P."/>
            <person name="Jacob D."/>
            <person name="Lemaitre C."/>
            <person name="Manso-Silvan L."/>
            <person name="Nikolski M."/>
            <person name="Nouvel L.-X."/>
            <person name="Poumarat F."/>
            <person name="Tardy F."/>
            <person name="Thebault P."/>
            <person name="Theil S."/>
            <person name="Citti C."/>
            <person name="Thiaucourt F."/>
            <person name="Blanchard A."/>
        </authorList>
    </citation>
    <scope>NUCLEOTIDE SEQUENCE [LARGE SCALE GENOMIC DNA]</scope>
    <source>
        <strain evidence="2 3">NCTC 246</strain>
    </source>
</reference>
<dbReference type="RefSeq" id="WP_038103590.1">
    <property type="nucleotide sequence ID" value="NZ_JFDP01000088.1"/>
</dbReference>
<protein>
    <recommendedName>
        <fullName evidence="1">YlxR domain-containing protein</fullName>
    </recommendedName>
</protein>
<evidence type="ECO:0000313" key="3">
    <source>
        <dbReference type="Proteomes" id="UP000028537"/>
    </source>
</evidence>
<dbReference type="eggNOG" id="COG2740">
    <property type="taxonomic scope" value="Bacteria"/>
</dbReference>
<feature type="domain" description="YlxR" evidence="1">
    <location>
        <begin position="8"/>
        <end position="58"/>
    </location>
</feature>
<dbReference type="Gene3D" id="3.30.1230.10">
    <property type="entry name" value="YlxR-like"/>
    <property type="match status" value="1"/>
</dbReference>
<dbReference type="SUPFAM" id="SSF64376">
    <property type="entry name" value="YlxR-like"/>
    <property type="match status" value="1"/>
</dbReference>
<dbReference type="AlphaFoldDB" id="A0A084EW87"/>
<keyword evidence="3" id="KW-1185">Reference proteome</keyword>
<comment type="caution">
    <text evidence="2">The sequence shown here is derived from an EMBL/GenBank/DDBJ whole genome shotgun (WGS) entry which is preliminary data.</text>
</comment>
<dbReference type="InterPro" id="IPR035931">
    <property type="entry name" value="YlxR-like_sf"/>
</dbReference>
<evidence type="ECO:0000259" key="1">
    <source>
        <dbReference type="Pfam" id="PF04296"/>
    </source>
</evidence>
<dbReference type="Pfam" id="PF04296">
    <property type="entry name" value="YlxR"/>
    <property type="match status" value="1"/>
</dbReference>
<evidence type="ECO:0000313" key="2">
    <source>
        <dbReference type="EMBL" id="KEZ22229.1"/>
    </source>
</evidence>
<organism evidence="2 3">
    <name type="scientific">Ureaplasma diversum NCTC 246</name>
    <dbReference type="NCBI Taxonomy" id="1188241"/>
    <lineage>
        <taxon>Bacteria</taxon>
        <taxon>Bacillati</taxon>
        <taxon>Mycoplasmatota</taxon>
        <taxon>Mycoplasmoidales</taxon>
        <taxon>Mycoplasmoidaceae</taxon>
        <taxon>Ureaplasma</taxon>
    </lineage>
</organism>
<proteinExistence type="predicted"/>
<gene>
    <name evidence="2" type="ORF">UDIV_6970</name>
</gene>
<dbReference type="InterPro" id="IPR007393">
    <property type="entry name" value="YlxR_dom"/>
</dbReference>
<sequence length="82" mass="9710">MAQIINLRTCFYTRKKYPPNQMVRFIIKQDEIDFNSSSGRGYYLKLDKDMNLNNVAKKITNYFHLKSFESTLAVLEQLIKVN</sequence>
<dbReference type="OrthoDB" id="9813251at2"/>
<accession>A0A084EW87</accession>
<dbReference type="EMBL" id="JFDP01000088">
    <property type="protein sequence ID" value="KEZ22229.1"/>
    <property type="molecule type" value="Genomic_DNA"/>
</dbReference>